<dbReference type="Pfam" id="PF12070">
    <property type="entry name" value="SCAI"/>
    <property type="match status" value="1"/>
</dbReference>
<dbReference type="Proteomes" id="UP001497382">
    <property type="component" value="Unassembled WGS sequence"/>
</dbReference>
<name>A0AAV2AVK7_9ARAC</name>
<evidence type="ECO:0000256" key="1">
    <source>
        <dbReference type="SAM" id="MobiDB-lite"/>
    </source>
</evidence>
<proteinExistence type="predicted"/>
<protein>
    <recommendedName>
        <fullName evidence="4">Protein SCAI</fullName>
    </recommendedName>
</protein>
<reference evidence="2 3" key="1">
    <citation type="submission" date="2024-04" db="EMBL/GenBank/DDBJ databases">
        <authorList>
            <person name="Rising A."/>
            <person name="Reimegard J."/>
            <person name="Sonavane S."/>
            <person name="Akerstrom W."/>
            <person name="Nylinder S."/>
            <person name="Hedman E."/>
            <person name="Kallberg Y."/>
        </authorList>
    </citation>
    <scope>NUCLEOTIDE SEQUENCE [LARGE SCALE GENOMIC DNA]</scope>
</reference>
<dbReference type="PANTHER" id="PTHR21243">
    <property type="entry name" value="PROTEIN SCAI"/>
    <property type="match status" value="1"/>
</dbReference>
<feature type="compositionally biased region" description="Polar residues" evidence="1">
    <location>
        <begin position="308"/>
        <end position="318"/>
    </location>
</feature>
<dbReference type="InterPro" id="IPR022709">
    <property type="entry name" value="SCAI"/>
</dbReference>
<feature type="region of interest" description="Disordered" evidence="1">
    <location>
        <begin position="306"/>
        <end position="335"/>
    </location>
</feature>
<accession>A0AAV2AVK7</accession>
<evidence type="ECO:0000313" key="2">
    <source>
        <dbReference type="EMBL" id="CAL1288061.1"/>
    </source>
</evidence>
<comment type="caution">
    <text evidence="2">The sequence shown here is derived from an EMBL/GenBank/DDBJ whole genome shotgun (WGS) entry which is preliminary data.</text>
</comment>
<dbReference type="GO" id="GO:0006351">
    <property type="term" value="P:DNA-templated transcription"/>
    <property type="evidence" value="ECO:0007669"/>
    <property type="project" value="InterPro"/>
</dbReference>
<evidence type="ECO:0000313" key="3">
    <source>
        <dbReference type="Proteomes" id="UP001497382"/>
    </source>
</evidence>
<keyword evidence="3" id="KW-1185">Reference proteome</keyword>
<evidence type="ECO:0008006" key="4">
    <source>
        <dbReference type="Google" id="ProtNLM"/>
    </source>
</evidence>
<dbReference type="GO" id="GO:0003714">
    <property type="term" value="F:transcription corepressor activity"/>
    <property type="evidence" value="ECO:0007669"/>
    <property type="project" value="InterPro"/>
</dbReference>
<sequence>MHKSTSNLTYKFSSLDLTKRSNSHLEDISQHATRRMAIMNEAEEQERKIVHEFCHLLEKSKQLFNGLRLFFPSRDLPQYGHKQWQAYFGRTFDVYTKLWKFQQQHRQVLDTKYALKRWQIGEIASKIGQLYYHYYLRTSETNYLNETFSFYAAIRARGYYSKASKEERSDLMVKKLRYYARFIVVCLLLKKMKLVKELVRELAKQIDDYTSTYEPEDQLEWSLVLGEIKSFIEADNLVTITDVNSAPVVLSHRLNPLNSPPVEKLPTNHLTLQEILIMGNCCDQVKFSELTLDMFRMLQTLEREPQEEATQMFDSTPTPGRIPFPPDNTDQRPAKRENPHKYLLYKPNISQLIVFLSSGFKELPPNGVLLLYMSADGCFTNVKHPDDGYDYGGVATNSKREPDHISKRNVQLKDIHCLYPGDLYPLTRKPLFVIVDSDNSHAFQYIPRYFGQPVLVLMSPEDIPPSFHDQQHKGNLFTLFLHSPLTAVCFICNITEIPHTLWEKSQSHIDRFMSEASRLLVKCRNIDPAFLQFYGDDFLRLLILRFIFCRVVLRLHRLFMNNNFSPRSHPPLSEPEILEQPVLKKVILELVSVLDVRNMFNEIEETD</sequence>
<organism evidence="2 3">
    <name type="scientific">Larinioides sclopetarius</name>
    <dbReference type="NCBI Taxonomy" id="280406"/>
    <lineage>
        <taxon>Eukaryota</taxon>
        <taxon>Metazoa</taxon>
        <taxon>Ecdysozoa</taxon>
        <taxon>Arthropoda</taxon>
        <taxon>Chelicerata</taxon>
        <taxon>Arachnida</taxon>
        <taxon>Araneae</taxon>
        <taxon>Araneomorphae</taxon>
        <taxon>Entelegynae</taxon>
        <taxon>Araneoidea</taxon>
        <taxon>Araneidae</taxon>
        <taxon>Larinioides</taxon>
    </lineage>
</organism>
<dbReference type="AlphaFoldDB" id="A0AAV2AVK7"/>
<dbReference type="EMBL" id="CAXIEN010000225">
    <property type="protein sequence ID" value="CAL1288061.1"/>
    <property type="molecule type" value="Genomic_DNA"/>
</dbReference>
<gene>
    <name evidence="2" type="ORF">LARSCL_LOCUS15139</name>
</gene>